<evidence type="ECO:0000256" key="1">
    <source>
        <dbReference type="SAM" id="MobiDB-lite"/>
    </source>
</evidence>
<dbReference type="InterPro" id="IPR005135">
    <property type="entry name" value="Endo/exonuclease/phosphatase"/>
</dbReference>
<feature type="region of interest" description="Disordered" evidence="1">
    <location>
        <begin position="408"/>
        <end position="615"/>
    </location>
</feature>
<feature type="domain" description="Endonuclease/exonuclease/phosphatase" evidence="2">
    <location>
        <begin position="673"/>
        <end position="822"/>
    </location>
</feature>
<reference evidence="4" key="1">
    <citation type="journal article" date="2012" name="Science">
        <title>The Paleozoic origin of enzymatic lignin decomposition reconstructed from 31 fungal genomes.</title>
        <authorList>
            <person name="Floudas D."/>
            <person name="Binder M."/>
            <person name="Riley R."/>
            <person name="Barry K."/>
            <person name="Blanchette R.A."/>
            <person name="Henrissat B."/>
            <person name="Martinez A.T."/>
            <person name="Otillar R."/>
            <person name="Spatafora J.W."/>
            <person name="Yadav J.S."/>
            <person name="Aerts A."/>
            <person name="Benoit I."/>
            <person name="Boyd A."/>
            <person name="Carlson A."/>
            <person name="Copeland A."/>
            <person name="Coutinho P.M."/>
            <person name="de Vries R.P."/>
            <person name="Ferreira P."/>
            <person name="Findley K."/>
            <person name="Foster B."/>
            <person name="Gaskell J."/>
            <person name="Glotzer D."/>
            <person name="Gorecki P."/>
            <person name="Heitman J."/>
            <person name="Hesse C."/>
            <person name="Hori C."/>
            <person name="Igarashi K."/>
            <person name="Jurgens J.A."/>
            <person name="Kallen N."/>
            <person name="Kersten P."/>
            <person name="Kohler A."/>
            <person name="Kuees U."/>
            <person name="Kumar T.K.A."/>
            <person name="Kuo A."/>
            <person name="LaButti K."/>
            <person name="Larrondo L.F."/>
            <person name="Lindquist E."/>
            <person name="Ling A."/>
            <person name="Lombard V."/>
            <person name="Lucas S."/>
            <person name="Lundell T."/>
            <person name="Martin R."/>
            <person name="McLaughlin D.J."/>
            <person name="Morgenstern I."/>
            <person name="Morin E."/>
            <person name="Murat C."/>
            <person name="Nagy L.G."/>
            <person name="Nolan M."/>
            <person name="Ohm R.A."/>
            <person name="Patyshakuliyeva A."/>
            <person name="Rokas A."/>
            <person name="Ruiz-Duenas F.J."/>
            <person name="Sabat G."/>
            <person name="Salamov A."/>
            <person name="Samejima M."/>
            <person name="Schmutz J."/>
            <person name="Slot J.C."/>
            <person name="St John F."/>
            <person name="Stenlid J."/>
            <person name="Sun H."/>
            <person name="Sun S."/>
            <person name="Syed K."/>
            <person name="Tsang A."/>
            <person name="Wiebenga A."/>
            <person name="Young D."/>
            <person name="Pisabarro A."/>
            <person name="Eastwood D.C."/>
            <person name="Martin F."/>
            <person name="Cullen D."/>
            <person name="Grigoriev I.V."/>
            <person name="Hibbett D.S."/>
        </authorList>
    </citation>
    <scope>NUCLEOTIDE SEQUENCE [LARGE SCALE GENOMIC DNA]</scope>
    <source>
        <strain evidence="4">TFB10046</strain>
    </source>
</reference>
<feature type="compositionally biased region" description="Pro residues" evidence="1">
    <location>
        <begin position="15"/>
        <end position="25"/>
    </location>
</feature>
<dbReference type="eggNOG" id="ENOG502SMUP">
    <property type="taxonomic scope" value="Eukaryota"/>
</dbReference>
<dbReference type="OrthoDB" id="3264871at2759"/>
<gene>
    <name evidence="3" type="ORF">AURDEDRAFT_131686</name>
</gene>
<feature type="compositionally biased region" description="Basic and acidic residues" evidence="1">
    <location>
        <begin position="29"/>
        <end position="48"/>
    </location>
</feature>
<dbReference type="Gene3D" id="3.60.10.10">
    <property type="entry name" value="Endonuclease/exonuclease/phosphatase"/>
    <property type="match status" value="1"/>
</dbReference>
<feature type="compositionally biased region" description="Polar residues" evidence="1">
    <location>
        <begin position="456"/>
        <end position="469"/>
    </location>
</feature>
<evidence type="ECO:0000313" key="4">
    <source>
        <dbReference type="Proteomes" id="UP000006514"/>
    </source>
</evidence>
<dbReference type="EMBL" id="JH688239">
    <property type="protein sequence ID" value="EJD33419.1"/>
    <property type="molecule type" value="Genomic_DNA"/>
</dbReference>
<evidence type="ECO:0000313" key="3">
    <source>
        <dbReference type="EMBL" id="EJD33419.1"/>
    </source>
</evidence>
<feature type="region of interest" description="Disordered" evidence="1">
    <location>
        <begin position="1"/>
        <end position="48"/>
    </location>
</feature>
<accession>J0D3Z7</accession>
<sequence>MPETHMLVEATPTPSRTPTPAPEQPSPEKIAREANRKRKADTTADKEAERAREIRAIVRCTDNRHLREAITPIHEADVALPTSDFHVANWAADSAPCAITSLPVGALPGATLTLEEAVCFCENGAAWLAILHEANKNDTSTKGYACLANVLNWRFDEHQVGVVRELVEEALRRYCKMRCITMLAPQRTKDDHECNKAGLHSFLVRFISYECAIDLASKDAHHFSWDENPDGISLEILLPDLAPPTHVGTYDNLQNFPTITKSIRDDILVKVRAHIKENWEPIKQFIVLNKASIWGGGSIEPWCLELVQASTRIHVWEGKDRNGRPEATLSIYFLGVFDTAWLHEEWARILLGDVLDLDEYGKITRRTGSNVYTCTICYHHDHHAKICGIWYHPSWPEELRRRREQQIKALQQQRRNEQGGFGRGGANPGRGGGPSSYYGGPSGFNGAGPSGYNGAGPSNYNGAGPSNQHGGPRGGSPFGGQGRGQRTAARTGFSHPNSPNPYPVAHAVIDANDTSTPIDEDEQSRQRQPETPSETSVGDPGPRGRSLAPQEDADYAEAHSDSESEYAPDDGRSSSPCEPAELPSSTRRPRKRKKKRKQNTHRSMLRLPKAKSKTGLKTKAHLLVGSQNMKGRGAEDVRRSQKWIDLNAHIYLKRGVGVVLNKKLVQTKEARSWEIIPGRALVVSLDWHGNNRLTILAVYAPNAATENKAFWHKIGEILKKKAHIPRPKIVLGDCNATEAHIDRFPLHINDSDMSVELLELQSYLGVQDGWRKTNPGKTSFTWRSADQSKHSRIDRIFVNRELAAGCRNWKIWNEGFCAGTDHSAVMVEIVDLNMPFVGESRSTMRPAYMGIKPLMADVVRRGIELEDELDTLLLQERQPGNNVQTKWPIFKAENMRRAKEESREIGRKEMRLLAVLAKEKETIIQKASDSELDAEDVPFELQQLDARTEEITKRQRKRHRQNARVKSRMLKETNCSWWFNQGKETSVRELIPELRKTSADGDPVYTQKMEEMADEAREHHDTLQTKDIHPDAGEREAAIRTTLSHMTRILDEVDMGELANLVTEEAVRWALGEAAYRKAAGKDGHIYEFWCKLDEMYRAAKDKGARGFNIVRVLTILFQDIQQHGLVEGSTFAEGW</sequence>
<feature type="compositionally biased region" description="Gly residues" evidence="1">
    <location>
        <begin position="471"/>
        <end position="483"/>
    </location>
</feature>
<dbReference type="Pfam" id="PF03372">
    <property type="entry name" value="Exo_endo_phos"/>
    <property type="match status" value="1"/>
</dbReference>
<name>J0D3Z7_AURST</name>
<dbReference type="AlphaFoldDB" id="J0D3Z7"/>
<dbReference type="Proteomes" id="UP000006514">
    <property type="component" value="Unassembled WGS sequence"/>
</dbReference>
<dbReference type="InterPro" id="IPR036691">
    <property type="entry name" value="Endo/exonu/phosph_ase_sf"/>
</dbReference>
<dbReference type="KEGG" id="adl:AURDEDRAFT_131686"/>
<dbReference type="GO" id="GO:0003824">
    <property type="term" value="F:catalytic activity"/>
    <property type="evidence" value="ECO:0007669"/>
    <property type="project" value="InterPro"/>
</dbReference>
<proteinExistence type="predicted"/>
<keyword evidence="4" id="KW-1185">Reference proteome</keyword>
<organism evidence="3 4">
    <name type="scientific">Auricularia subglabra (strain TFB-10046 / SS5)</name>
    <name type="common">White-rot fungus</name>
    <name type="synonym">Auricularia delicata (strain TFB10046)</name>
    <dbReference type="NCBI Taxonomy" id="717982"/>
    <lineage>
        <taxon>Eukaryota</taxon>
        <taxon>Fungi</taxon>
        <taxon>Dikarya</taxon>
        <taxon>Basidiomycota</taxon>
        <taxon>Agaricomycotina</taxon>
        <taxon>Agaricomycetes</taxon>
        <taxon>Auriculariales</taxon>
        <taxon>Auriculariaceae</taxon>
        <taxon>Auricularia</taxon>
    </lineage>
</organism>
<feature type="compositionally biased region" description="Gly residues" evidence="1">
    <location>
        <begin position="419"/>
        <end position="454"/>
    </location>
</feature>
<evidence type="ECO:0000259" key="2">
    <source>
        <dbReference type="Pfam" id="PF03372"/>
    </source>
</evidence>
<dbReference type="SUPFAM" id="SSF56219">
    <property type="entry name" value="DNase I-like"/>
    <property type="match status" value="1"/>
</dbReference>
<feature type="compositionally biased region" description="Basic residues" evidence="1">
    <location>
        <begin position="587"/>
        <end position="615"/>
    </location>
</feature>
<dbReference type="InParanoid" id="J0D3Z7"/>
<protein>
    <recommendedName>
        <fullName evidence="2">Endonuclease/exonuclease/phosphatase domain-containing protein</fullName>
    </recommendedName>
</protein>
<feature type="non-terminal residue" evidence="3">
    <location>
        <position position="1136"/>
    </location>
</feature>